<evidence type="ECO:0000313" key="14">
    <source>
        <dbReference type="EMBL" id="MBU5336437.1"/>
    </source>
</evidence>
<dbReference type="Pfam" id="PF00367">
    <property type="entry name" value="PTS_EIIB"/>
    <property type="match status" value="1"/>
</dbReference>
<evidence type="ECO:0000259" key="11">
    <source>
        <dbReference type="PROSITE" id="PS51093"/>
    </source>
</evidence>
<feature type="domain" description="PTS EIIC type-1" evidence="13">
    <location>
        <begin position="102"/>
        <end position="456"/>
    </location>
</feature>
<comment type="caution">
    <text evidence="14">The sequence shown here is derived from an EMBL/GenBank/DDBJ whole genome shotgun (WGS) entry which is preliminary data.</text>
</comment>
<dbReference type="InterPro" id="IPR050558">
    <property type="entry name" value="PTS_Sugar-Specific_Components"/>
</dbReference>
<dbReference type="RefSeq" id="WP_216569580.1">
    <property type="nucleotide sequence ID" value="NZ_JAHLOQ010000020.1"/>
</dbReference>
<dbReference type="PROSITE" id="PS51093">
    <property type="entry name" value="PTS_EIIA_TYPE_1"/>
    <property type="match status" value="1"/>
</dbReference>
<dbReference type="InterPro" id="IPR018113">
    <property type="entry name" value="PTrfase_EIIB_Cys"/>
</dbReference>
<feature type="transmembrane region" description="Helical" evidence="10">
    <location>
        <begin position="100"/>
        <end position="133"/>
    </location>
</feature>
<keyword evidence="3" id="KW-1003">Cell membrane</keyword>
<organism evidence="14 15">
    <name type="scientific">Intestinibacter bartlettii</name>
    <dbReference type="NCBI Taxonomy" id="261299"/>
    <lineage>
        <taxon>Bacteria</taxon>
        <taxon>Bacillati</taxon>
        <taxon>Bacillota</taxon>
        <taxon>Clostridia</taxon>
        <taxon>Peptostreptococcales</taxon>
        <taxon>Peptostreptococcaceae</taxon>
        <taxon>Intestinibacter</taxon>
    </lineage>
</organism>
<dbReference type="Pfam" id="PF00358">
    <property type="entry name" value="PTS_EIIA_1"/>
    <property type="match status" value="1"/>
</dbReference>
<evidence type="ECO:0000256" key="4">
    <source>
        <dbReference type="ARBA" id="ARBA00022597"/>
    </source>
</evidence>
<dbReference type="InterPro" id="IPR003352">
    <property type="entry name" value="PTS_EIIC"/>
</dbReference>
<evidence type="ECO:0000256" key="2">
    <source>
        <dbReference type="ARBA" id="ARBA00022448"/>
    </source>
</evidence>
<dbReference type="PROSITE" id="PS00371">
    <property type="entry name" value="PTS_EIIA_TYPE_1_HIS"/>
    <property type="match status" value="1"/>
</dbReference>
<protein>
    <submittedName>
        <fullName evidence="14">Beta-glucoside-specific PTS transporter subunit IIABC</fullName>
        <ecNumber evidence="14">2.7.1.-</ecNumber>
    </submittedName>
</protein>
<sequence>MDYRKIATEILECIGGEDNVSHFEHCSTRLRFTLKDSNKVKIDELKQVKGVLGVVMGAQCQVIIGNNVVEVYDEILKIASFDIKNSSEEAKKDQKLGSKIMDFVIGVFQPLVPAIAGAGVLKSVISLLVLFGILNNTSVAYTVFNNIGDAALYFIPLLVANSAAKKLKCNQMVAIAAVGTLLLPNITTLLATEGGVKLFGLTLKNIAYAYQIFPALLTVFLLAFVEKFFNKITPKPIRIFFVPMMCYIIVLPCTLLFLGPLGYNIGTLLTTIILTIYAKVGFIGIGLFAMLLPLCVATGMHKAFLPYAISTYSETGKEFIYMPASLAHNIAESGACFAVAIKSKDTETRSTAVSAGISALFGITEPALYGLTLQNKKVLGSVMIGAGISGLFLGLFSVEAFVVVGPGLASMSMFVNPDNSMNFMYAVIGFVIAFAVSFIASIILYKEETATSNTKQEQTKIAQESNEVVEEDVTLESPLTGEMINIEDVNDGVFAGKILGDGIAIIPSEGVLKSPGNGKVSMIADTKHSIGLTLDNGTEVLMHVGLDTVKLDGKYYDVKVSNGQTVKTGDNLIEFNINKIKSEGYELTTPVIVINGDKYSIANSKTGPVKAGEILFDAIKMEA</sequence>
<evidence type="ECO:0000256" key="1">
    <source>
        <dbReference type="ARBA" id="ARBA00004651"/>
    </source>
</evidence>
<keyword evidence="7 10" id="KW-1133">Transmembrane helix</keyword>
<dbReference type="GO" id="GO:0016740">
    <property type="term" value="F:transferase activity"/>
    <property type="evidence" value="ECO:0007669"/>
    <property type="project" value="UniProtKB-KW"/>
</dbReference>
<dbReference type="EC" id="2.7.1.-" evidence="14"/>
<feature type="transmembrane region" description="Helical" evidence="10">
    <location>
        <begin position="172"/>
        <end position="191"/>
    </location>
</feature>
<gene>
    <name evidence="14" type="ORF">KQI20_08305</name>
</gene>
<reference evidence="14 15" key="1">
    <citation type="submission" date="2021-06" db="EMBL/GenBank/DDBJ databases">
        <authorList>
            <person name="Sun Q."/>
            <person name="Li D."/>
        </authorList>
    </citation>
    <scope>NUCLEOTIDE SEQUENCE [LARGE SCALE GENOMIC DNA]</scope>
    <source>
        <strain evidence="14 15">N19</strain>
    </source>
</reference>
<feature type="transmembrane region" description="Helical" evidence="10">
    <location>
        <begin position="265"/>
        <end position="292"/>
    </location>
</feature>
<keyword evidence="15" id="KW-1185">Reference proteome</keyword>
<keyword evidence="4" id="KW-0762">Sugar transport</keyword>
<comment type="subcellular location">
    <subcellularLocation>
        <location evidence="1">Cell membrane</location>
        <topology evidence="1">Multi-pass membrane protein</topology>
    </subcellularLocation>
</comment>
<feature type="transmembrane region" description="Helical" evidence="10">
    <location>
        <begin position="423"/>
        <end position="445"/>
    </location>
</feature>
<dbReference type="EMBL" id="JAHLOQ010000020">
    <property type="protein sequence ID" value="MBU5336437.1"/>
    <property type="molecule type" value="Genomic_DNA"/>
</dbReference>
<keyword evidence="5" id="KW-0598">Phosphotransferase system</keyword>
<evidence type="ECO:0000259" key="12">
    <source>
        <dbReference type="PROSITE" id="PS51098"/>
    </source>
</evidence>
<feature type="domain" description="PTS EIIA type-1" evidence="11">
    <location>
        <begin position="491"/>
        <end position="595"/>
    </location>
</feature>
<feature type="transmembrane region" description="Helical" evidence="10">
    <location>
        <begin position="206"/>
        <end position="225"/>
    </location>
</feature>
<evidence type="ECO:0000256" key="3">
    <source>
        <dbReference type="ARBA" id="ARBA00022475"/>
    </source>
</evidence>
<accession>A0ABS6DYW6</accession>
<name>A0ABS6DYW6_9FIRM</name>
<feature type="domain" description="PTS EIIB type-1" evidence="12">
    <location>
        <begin position="4"/>
        <end position="85"/>
    </location>
</feature>
<dbReference type="PROSITE" id="PS51098">
    <property type="entry name" value="PTS_EIIB_TYPE_1"/>
    <property type="match status" value="1"/>
</dbReference>
<evidence type="ECO:0000256" key="7">
    <source>
        <dbReference type="ARBA" id="ARBA00022989"/>
    </source>
</evidence>
<dbReference type="InterPro" id="IPR013013">
    <property type="entry name" value="PTS_EIIC_1"/>
</dbReference>
<evidence type="ECO:0000313" key="15">
    <source>
        <dbReference type="Proteomes" id="UP001196301"/>
    </source>
</evidence>
<dbReference type="Pfam" id="PF02378">
    <property type="entry name" value="PTS_EIIC"/>
    <property type="match status" value="1"/>
</dbReference>
<keyword evidence="2" id="KW-0813">Transport</keyword>
<proteinExistence type="predicted"/>
<keyword evidence="14" id="KW-0808">Transferase</keyword>
<dbReference type="CDD" id="cd00212">
    <property type="entry name" value="PTS_IIB_glc"/>
    <property type="match status" value="1"/>
</dbReference>
<keyword evidence="8 10" id="KW-0472">Membrane</keyword>
<evidence type="ECO:0000256" key="9">
    <source>
        <dbReference type="PROSITE-ProRule" id="PRU00421"/>
    </source>
</evidence>
<evidence type="ECO:0000256" key="8">
    <source>
        <dbReference type="ARBA" id="ARBA00023136"/>
    </source>
</evidence>
<dbReference type="NCBIfam" id="TIGR01995">
    <property type="entry name" value="PTS-II-ABC-beta"/>
    <property type="match status" value="1"/>
</dbReference>
<dbReference type="NCBIfam" id="TIGR00830">
    <property type="entry name" value="PTBA"/>
    <property type="match status" value="1"/>
</dbReference>
<dbReference type="PANTHER" id="PTHR30175:SF1">
    <property type="entry name" value="PTS SYSTEM ARBUTIN-, CELLOBIOSE-, AND SALICIN-SPECIFIC EIIBC COMPONENT-RELATED"/>
    <property type="match status" value="1"/>
</dbReference>
<dbReference type="Proteomes" id="UP001196301">
    <property type="component" value="Unassembled WGS sequence"/>
</dbReference>
<evidence type="ECO:0000256" key="5">
    <source>
        <dbReference type="ARBA" id="ARBA00022683"/>
    </source>
</evidence>
<dbReference type="InterPro" id="IPR001996">
    <property type="entry name" value="PTS_IIB_1"/>
</dbReference>
<feature type="transmembrane region" description="Helical" evidence="10">
    <location>
        <begin position="139"/>
        <end position="160"/>
    </location>
</feature>
<dbReference type="PROSITE" id="PS01035">
    <property type="entry name" value="PTS_EIIB_TYPE_1_CYS"/>
    <property type="match status" value="1"/>
</dbReference>
<dbReference type="PROSITE" id="PS51103">
    <property type="entry name" value="PTS_EIIC_TYPE_1"/>
    <property type="match status" value="1"/>
</dbReference>
<evidence type="ECO:0000256" key="6">
    <source>
        <dbReference type="ARBA" id="ARBA00022692"/>
    </source>
</evidence>
<dbReference type="InterPro" id="IPR011297">
    <property type="entry name" value="PTS_IIABC_b_glu"/>
</dbReference>
<evidence type="ECO:0000259" key="13">
    <source>
        <dbReference type="PROSITE" id="PS51103"/>
    </source>
</evidence>
<evidence type="ECO:0000256" key="10">
    <source>
        <dbReference type="SAM" id="Phobius"/>
    </source>
</evidence>
<feature type="active site" description="Phosphocysteine intermediate; for EIIB activity" evidence="9">
    <location>
        <position position="26"/>
    </location>
</feature>
<feature type="transmembrane region" description="Helical" evidence="10">
    <location>
        <begin position="237"/>
        <end position="259"/>
    </location>
</feature>
<keyword evidence="6 10" id="KW-0812">Transmembrane</keyword>
<feature type="transmembrane region" description="Helical" evidence="10">
    <location>
        <begin position="378"/>
        <end position="403"/>
    </location>
</feature>
<dbReference type="InterPro" id="IPR001127">
    <property type="entry name" value="PTS_EIIA_1_perm"/>
</dbReference>
<dbReference type="PANTHER" id="PTHR30175">
    <property type="entry name" value="PHOSPHOTRANSFERASE SYSTEM TRANSPORT PROTEIN"/>
    <property type="match status" value="1"/>
</dbReference>